<organism evidence="3 4">
    <name type="scientific">Mitsuokella multacida</name>
    <dbReference type="NCBI Taxonomy" id="52226"/>
    <lineage>
        <taxon>Bacteria</taxon>
        <taxon>Bacillati</taxon>
        <taxon>Bacillota</taxon>
        <taxon>Negativicutes</taxon>
        <taxon>Selenomonadales</taxon>
        <taxon>Selenomonadaceae</taxon>
        <taxon>Mitsuokella</taxon>
    </lineage>
</organism>
<evidence type="ECO:0000256" key="1">
    <source>
        <dbReference type="SAM" id="MobiDB-lite"/>
    </source>
</evidence>
<dbReference type="AlphaFoldDB" id="A0A414NZ02"/>
<feature type="region of interest" description="Disordered" evidence="1">
    <location>
        <begin position="52"/>
        <end position="76"/>
    </location>
</feature>
<evidence type="ECO:0000313" key="3">
    <source>
        <dbReference type="EMBL" id="RHF52945.1"/>
    </source>
</evidence>
<sequence>MHWNSYGKYLLTGVVLGSFLFYAPSVTEAKRAHKAPQSTAEVTVAVPDVVETKAQRPARKHQAEPKIGIHQDLRGEDSLHATSEKELSGGSDFQSRIHNILYPAGKAEQQMTQLSVPQTVSAYDNSIIGTPLASQEQCVRYLLSNNPNPDITVSPQQLVSYYYEEGEREGIRPDVAFAQALKETGFFRYGGDVIPQQNNFCGLGTTGGGVKGAFFATAQLGVRAHIQHLLAYSSTREPSEPVIDPRYQLVRDSYGTRTLGTWEDLNGRWAVPGYTYGQSILSMFRAMLTE</sequence>
<dbReference type="Pfam" id="PF01832">
    <property type="entry name" value="Glucosaminidase"/>
    <property type="match status" value="1"/>
</dbReference>
<accession>A0A414NZ02</accession>
<reference evidence="3 4" key="1">
    <citation type="submission" date="2018-08" db="EMBL/GenBank/DDBJ databases">
        <title>A genome reference for cultivated species of the human gut microbiota.</title>
        <authorList>
            <person name="Zou Y."/>
            <person name="Xue W."/>
            <person name="Luo G."/>
        </authorList>
    </citation>
    <scope>NUCLEOTIDE SEQUENCE [LARGE SCALE GENOMIC DNA]</scope>
    <source>
        <strain evidence="3 4">AM25-21AC</strain>
    </source>
</reference>
<feature type="compositionally biased region" description="Basic and acidic residues" evidence="1">
    <location>
        <begin position="61"/>
        <end position="76"/>
    </location>
</feature>
<dbReference type="GO" id="GO:0004040">
    <property type="term" value="F:amidase activity"/>
    <property type="evidence" value="ECO:0007669"/>
    <property type="project" value="InterPro"/>
</dbReference>
<dbReference type="OrthoDB" id="9763643at2"/>
<comment type="caution">
    <text evidence="3">The sequence shown here is derived from an EMBL/GenBank/DDBJ whole genome shotgun (WGS) entry which is preliminary data.</text>
</comment>
<dbReference type="InterPro" id="IPR002901">
    <property type="entry name" value="MGlyc_endo_b_GlcNAc-like_dom"/>
</dbReference>
<evidence type="ECO:0000313" key="4">
    <source>
        <dbReference type="Proteomes" id="UP000283442"/>
    </source>
</evidence>
<protein>
    <submittedName>
        <fullName evidence="3">Mannosyl-glycoprotein endo-beta-N-acetylglucosamidase</fullName>
    </submittedName>
</protein>
<feature type="domain" description="Mannosyl-glycoprotein endo-beta-N-acetylglucosamidase-like" evidence="2">
    <location>
        <begin position="161"/>
        <end position="249"/>
    </location>
</feature>
<name>A0A414NZ02_9FIRM</name>
<evidence type="ECO:0000259" key="2">
    <source>
        <dbReference type="Pfam" id="PF01832"/>
    </source>
</evidence>
<dbReference type="EMBL" id="QRHE01000002">
    <property type="protein sequence ID" value="RHF52945.1"/>
    <property type="molecule type" value="Genomic_DNA"/>
</dbReference>
<dbReference type="Proteomes" id="UP000283442">
    <property type="component" value="Unassembled WGS sequence"/>
</dbReference>
<proteinExistence type="predicted"/>
<gene>
    <name evidence="3" type="ORF">DW674_03310</name>
</gene>